<dbReference type="GeneID" id="64218170"/>
<evidence type="ECO:0000256" key="1">
    <source>
        <dbReference type="ARBA" id="ARBA00023002"/>
    </source>
</evidence>
<dbReference type="SUPFAM" id="SSF51679">
    <property type="entry name" value="Bacterial luciferase-like"/>
    <property type="match status" value="1"/>
</dbReference>
<dbReference type="RefSeq" id="WP_077997125.1">
    <property type="nucleotide sequence ID" value="NZ_CP019655.1"/>
</dbReference>
<evidence type="ECO:0000313" key="4">
    <source>
        <dbReference type="EMBL" id="AVF25573.1"/>
    </source>
</evidence>
<keyword evidence="1" id="KW-0560">Oxidoreductase</keyword>
<dbReference type="Pfam" id="PF00296">
    <property type="entry name" value="Bac_luciferase"/>
    <property type="match status" value="1"/>
</dbReference>
<dbReference type="PANTHER" id="PTHR30137">
    <property type="entry name" value="LUCIFERASE-LIKE MONOOXYGENASE"/>
    <property type="match status" value="1"/>
</dbReference>
<feature type="domain" description="Luciferase-like" evidence="3">
    <location>
        <begin position="1"/>
        <end position="317"/>
    </location>
</feature>
<evidence type="ECO:0000313" key="5">
    <source>
        <dbReference type="Proteomes" id="UP000239833"/>
    </source>
</evidence>
<dbReference type="InterPro" id="IPR050766">
    <property type="entry name" value="Bact_Lucif_Oxidored"/>
</dbReference>
<dbReference type="STRING" id="147375.BXP28_00210"/>
<evidence type="ECO:0000259" key="3">
    <source>
        <dbReference type="Pfam" id="PF00296"/>
    </source>
</evidence>
<dbReference type="InterPro" id="IPR036661">
    <property type="entry name" value="Luciferase-like_sf"/>
</dbReference>
<gene>
    <name evidence="4" type="ORF">ERICIII_01381</name>
</gene>
<dbReference type="AlphaFoldDB" id="A0A2L1UBP3"/>
<dbReference type="GO" id="GO:0005829">
    <property type="term" value="C:cytosol"/>
    <property type="evidence" value="ECO:0007669"/>
    <property type="project" value="TreeGrafter"/>
</dbReference>
<proteinExistence type="predicted"/>
<dbReference type="EMBL" id="CP019655">
    <property type="protein sequence ID" value="AVF25573.1"/>
    <property type="molecule type" value="Genomic_DNA"/>
</dbReference>
<dbReference type="Gene3D" id="3.20.20.30">
    <property type="entry name" value="Luciferase-like domain"/>
    <property type="match status" value="1"/>
</dbReference>
<reference evidence="5" key="1">
    <citation type="submission" date="2017-02" db="EMBL/GenBank/DDBJ databases">
        <title>Delineation of Paenibacillus larvae strains originating from foulbrood outbreaks.</title>
        <authorList>
            <person name="Beims H."/>
            <person name="Bunk B."/>
            <person name="Sproeer C."/>
            <person name="Mohr K.I."/>
            <person name="Pradella S."/>
            <person name="Guenther G."/>
            <person name="Rohde M."/>
            <person name="von der Ohe W."/>
            <person name="Steinert M."/>
        </authorList>
    </citation>
    <scope>NUCLEOTIDE SEQUENCE [LARGE SCALE GENOMIC DNA]</scope>
    <source>
        <strain evidence="5">Eric_III</strain>
    </source>
</reference>
<evidence type="ECO:0000256" key="2">
    <source>
        <dbReference type="ARBA" id="ARBA00023033"/>
    </source>
</evidence>
<name>A0A2L1UBP3_9BACL</name>
<organism evidence="4 5">
    <name type="scientific">Paenibacillus larvae subsp. larvae</name>
    <dbReference type="NCBI Taxonomy" id="147375"/>
    <lineage>
        <taxon>Bacteria</taxon>
        <taxon>Bacillati</taxon>
        <taxon>Bacillota</taxon>
        <taxon>Bacilli</taxon>
        <taxon>Bacillales</taxon>
        <taxon>Paenibacillaceae</taxon>
        <taxon>Paenibacillus</taxon>
    </lineage>
</organism>
<dbReference type="InterPro" id="IPR011251">
    <property type="entry name" value="Luciferase-like_dom"/>
</dbReference>
<keyword evidence="2" id="KW-0503">Monooxygenase</keyword>
<accession>A0A2L1UBP3</accession>
<protein>
    <submittedName>
        <fullName evidence="4">Luciferase family protein</fullName>
    </submittedName>
</protein>
<dbReference type="GO" id="GO:0004497">
    <property type="term" value="F:monooxygenase activity"/>
    <property type="evidence" value="ECO:0007669"/>
    <property type="project" value="UniProtKB-KW"/>
</dbReference>
<sequence length="352" mass="39993">MKFGLSFLPDATASTKSAVDYYRDAIALSRQADEAGMHFIKMTEHYLHPYGGYCPSPITFLAAVASVTSRIRLMTGGALPVFHHPVKLASYANMLDAISNGRVEIGFSRAWIPDEFDAFGIDMDGSRERFTETIHAIRKLWTESNVSITSEYFSFDNVNIFPPTIQQPHIPVWIAAVQSRQSFAWIGQEGFKLLLTPGLQTYDSLKEFIDVYRENFAYYHPHLQSEVAISLPIYLHTDEKQAIREGDYYLKRYLDVWADAAKTWNSRTSSDYPRYTGFGQGLRIDSPEQMRDRGAAIVGTPSQALEQMHELHVRLGAETILWQIDFGAMPGDKAERCLNLFLEYMWSGCIKL</sequence>
<dbReference type="Proteomes" id="UP000239833">
    <property type="component" value="Chromosome"/>
</dbReference>
<dbReference type="PANTHER" id="PTHR30137:SF8">
    <property type="entry name" value="BLR5498 PROTEIN"/>
    <property type="match status" value="1"/>
</dbReference>
<dbReference type="GO" id="GO:0016705">
    <property type="term" value="F:oxidoreductase activity, acting on paired donors, with incorporation or reduction of molecular oxygen"/>
    <property type="evidence" value="ECO:0007669"/>
    <property type="project" value="InterPro"/>
</dbReference>